<dbReference type="EMBL" id="BMCP01000006">
    <property type="protein sequence ID" value="GGE53461.1"/>
    <property type="molecule type" value="Genomic_DNA"/>
</dbReference>
<comment type="caution">
    <text evidence="6">The sequence shown here is derived from an EMBL/GenBank/DDBJ whole genome shotgun (WGS) entry which is preliminary data.</text>
</comment>
<evidence type="ECO:0000256" key="2">
    <source>
        <dbReference type="ARBA" id="ARBA00022723"/>
    </source>
</evidence>
<proteinExistence type="inferred from homology"/>
<evidence type="ECO:0000256" key="5">
    <source>
        <dbReference type="ARBA" id="ARBA00024029"/>
    </source>
</evidence>
<protein>
    <submittedName>
        <fullName evidence="6">Creatininase</fullName>
    </submittedName>
</protein>
<gene>
    <name evidence="6" type="ORF">GCM10007276_33120</name>
</gene>
<dbReference type="PANTHER" id="PTHR35005:SF1">
    <property type="entry name" value="2-AMINO-5-FORMYLAMINO-6-RIBOSYLAMINOPYRIMIDIN-4(3H)-ONE 5'-MONOPHOSPHATE DEFORMYLASE"/>
    <property type="match status" value="1"/>
</dbReference>
<evidence type="ECO:0000313" key="6">
    <source>
        <dbReference type="EMBL" id="GGE53461.1"/>
    </source>
</evidence>
<evidence type="ECO:0000256" key="4">
    <source>
        <dbReference type="ARBA" id="ARBA00022833"/>
    </source>
</evidence>
<organism evidence="6 7">
    <name type="scientific">Agaricicola taiwanensis</name>
    <dbReference type="NCBI Taxonomy" id="591372"/>
    <lineage>
        <taxon>Bacteria</taxon>
        <taxon>Pseudomonadati</taxon>
        <taxon>Pseudomonadota</taxon>
        <taxon>Alphaproteobacteria</taxon>
        <taxon>Rhodobacterales</taxon>
        <taxon>Paracoccaceae</taxon>
        <taxon>Agaricicola</taxon>
    </lineage>
</organism>
<dbReference type="SUPFAM" id="SSF102215">
    <property type="entry name" value="Creatininase"/>
    <property type="match status" value="1"/>
</dbReference>
<dbReference type="Gene3D" id="3.40.50.10310">
    <property type="entry name" value="Creatininase"/>
    <property type="match status" value="1"/>
</dbReference>
<keyword evidence="2" id="KW-0479">Metal-binding</keyword>
<dbReference type="Pfam" id="PF02633">
    <property type="entry name" value="Creatininase"/>
    <property type="match status" value="1"/>
</dbReference>
<dbReference type="GO" id="GO:0009231">
    <property type="term" value="P:riboflavin biosynthetic process"/>
    <property type="evidence" value="ECO:0007669"/>
    <property type="project" value="TreeGrafter"/>
</dbReference>
<reference evidence="6" key="2">
    <citation type="submission" date="2020-09" db="EMBL/GenBank/DDBJ databases">
        <authorList>
            <person name="Sun Q."/>
            <person name="Sedlacek I."/>
        </authorList>
    </citation>
    <scope>NUCLEOTIDE SEQUENCE</scope>
    <source>
        <strain evidence="6">CCM 7684</strain>
    </source>
</reference>
<dbReference type="GO" id="GO:0016811">
    <property type="term" value="F:hydrolase activity, acting on carbon-nitrogen (but not peptide) bonds, in linear amides"/>
    <property type="evidence" value="ECO:0007669"/>
    <property type="project" value="TreeGrafter"/>
</dbReference>
<dbReference type="Proteomes" id="UP000602745">
    <property type="component" value="Unassembled WGS sequence"/>
</dbReference>
<dbReference type="GO" id="GO:0046872">
    <property type="term" value="F:metal ion binding"/>
    <property type="evidence" value="ECO:0007669"/>
    <property type="project" value="UniProtKB-KW"/>
</dbReference>
<dbReference type="PANTHER" id="PTHR35005">
    <property type="entry name" value="3-DEHYDRO-SCYLLO-INOSOSE HYDROLASE"/>
    <property type="match status" value="1"/>
</dbReference>
<name>A0A8J2YLY7_9RHOB</name>
<dbReference type="RefSeq" id="WP_188410939.1">
    <property type="nucleotide sequence ID" value="NZ_BMCP01000006.1"/>
</dbReference>
<evidence type="ECO:0000256" key="1">
    <source>
        <dbReference type="ARBA" id="ARBA00001947"/>
    </source>
</evidence>
<evidence type="ECO:0000256" key="3">
    <source>
        <dbReference type="ARBA" id="ARBA00022801"/>
    </source>
</evidence>
<dbReference type="InterPro" id="IPR003785">
    <property type="entry name" value="Creatininase/forma_Hydrolase"/>
</dbReference>
<evidence type="ECO:0000313" key="7">
    <source>
        <dbReference type="Proteomes" id="UP000602745"/>
    </source>
</evidence>
<dbReference type="InterPro" id="IPR024087">
    <property type="entry name" value="Creatininase-like_sf"/>
</dbReference>
<accession>A0A8J2YLY7</accession>
<keyword evidence="4" id="KW-0862">Zinc</keyword>
<comment type="cofactor">
    <cofactor evidence="1">
        <name>Zn(2+)</name>
        <dbReference type="ChEBI" id="CHEBI:29105"/>
    </cofactor>
</comment>
<sequence>MKNWADCTSGEFSGLDPEHAIAILPLAAIEQHGPHLPVGTDTHIADDLLAALARALPDDNGLYRLPTQAVGVSTEHLAFPGTLTLSPQVAISAWTEIGASVARAGIRKLVLFNAHGGNSAVIDLVARELRAHHGMLAVTVHWARFGYPEELLDAEEQRFGIHAGTAETALMLQNRPDTVKAGEVALFRSLGSDMAAEARWFSTDRPAGFGWMVQDLNAAGAVGDAARATAGMGEQLMAHAVSGLTELIEEIRKFPLSRLKEGPSDSR</sequence>
<keyword evidence="3" id="KW-0378">Hydrolase</keyword>
<dbReference type="AlphaFoldDB" id="A0A8J2YLY7"/>
<comment type="similarity">
    <text evidence="5">Belongs to the creatininase superfamily.</text>
</comment>
<keyword evidence="7" id="KW-1185">Reference proteome</keyword>
<reference evidence="6" key="1">
    <citation type="journal article" date="2014" name="Int. J. Syst. Evol. Microbiol.">
        <title>Complete genome sequence of Corynebacterium casei LMG S-19264T (=DSM 44701T), isolated from a smear-ripened cheese.</title>
        <authorList>
            <consortium name="US DOE Joint Genome Institute (JGI-PGF)"/>
            <person name="Walter F."/>
            <person name="Albersmeier A."/>
            <person name="Kalinowski J."/>
            <person name="Ruckert C."/>
        </authorList>
    </citation>
    <scope>NUCLEOTIDE SEQUENCE</scope>
    <source>
        <strain evidence="6">CCM 7684</strain>
    </source>
</reference>